<dbReference type="InterPro" id="IPR008422">
    <property type="entry name" value="KN_HD"/>
</dbReference>
<keyword evidence="6" id="KW-0804">Transcription</keyword>
<dbReference type="PROSITE" id="PS50071">
    <property type="entry name" value="HOMEOBOX_2"/>
    <property type="match status" value="1"/>
</dbReference>
<sequence length="463" mass="52197">MSNSITNQNQFEGQDLDAAYGSCLRNNTAFTTESVGGVFPIMEPHHALAAAASGSEMSHTRHLMDLLGAAANDSNHHHHHHHHHQQHPQQALSLSLGSHMIVPSQDEYGRHNSRSSFIHGFMNPNSYFIPGQDSRTVENNLTSDYYFNNNAATATTTTTFASSSTSFGSESFASLIGNSKYLKPVQSLLEDLVDVGGTVVDRMNDKYVEKLFRGGRNSSRTLSSQLRNNINNNGVLSAEKQEHQIKIANLISLLEEVEGRYEKYYHQMEEVVASFEMIAGEGAAKCYTALALQAMGRHFCNLRDAIMSQINSEKKKLMQDLPKLNTSLSRLSLFDRDTRQNRMSLQQLGMIQSQRSSSQQVWRPIRGLPETSVAILRSWLFEHFLHPYPNDSEKLMLASQTGLTKNQVSNWFINARVRLWKPMIEEMYEQEFGDSSEDSNPQTNFTTEDATTHCHHQDNSNHQ</sequence>
<evidence type="ECO:0000313" key="12">
    <source>
        <dbReference type="Proteomes" id="UP001341840"/>
    </source>
</evidence>
<name>A0ABU6R3F8_9FABA</name>
<dbReference type="SMART" id="SM00574">
    <property type="entry name" value="POX"/>
    <property type="match status" value="1"/>
</dbReference>
<feature type="domain" description="Homeobox" evidence="10">
    <location>
        <begin position="381"/>
        <end position="422"/>
    </location>
</feature>
<evidence type="ECO:0000259" key="10">
    <source>
        <dbReference type="PROSITE" id="PS50071"/>
    </source>
</evidence>
<feature type="region of interest" description="Disordered" evidence="9">
    <location>
        <begin position="431"/>
        <end position="463"/>
    </location>
</feature>
<reference evidence="11 12" key="1">
    <citation type="journal article" date="2023" name="Plants (Basel)">
        <title>Bridging the Gap: Combining Genomics and Transcriptomics Approaches to Understand Stylosanthes scabra, an Orphan Legume from the Brazilian Caatinga.</title>
        <authorList>
            <person name="Ferreira-Neto J.R.C."/>
            <person name="da Silva M.D."/>
            <person name="Binneck E."/>
            <person name="de Melo N.F."/>
            <person name="da Silva R.H."/>
            <person name="de Melo A.L.T.M."/>
            <person name="Pandolfi V."/>
            <person name="Bustamante F.O."/>
            <person name="Brasileiro-Vidal A.C."/>
            <person name="Benko-Iseppon A.M."/>
        </authorList>
    </citation>
    <scope>NUCLEOTIDE SEQUENCE [LARGE SCALE GENOMIC DNA]</scope>
    <source>
        <tissue evidence="11">Leaves</tissue>
    </source>
</reference>
<evidence type="ECO:0000256" key="4">
    <source>
        <dbReference type="ARBA" id="ARBA00023125"/>
    </source>
</evidence>
<dbReference type="SUPFAM" id="SSF46689">
    <property type="entry name" value="Homeodomain-like"/>
    <property type="match status" value="1"/>
</dbReference>
<evidence type="ECO:0000256" key="8">
    <source>
        <dbReference type="PROSITE-ProRule" id="PRU00108"/>
    </source>
</evidence>
<dbReference type="EMBL" id="JASCZI010030212">
    <property type="protein sequence ID" value="MED6118387.1"/>
    <property type="molecule type" value="Genomic_DNA"/>
</dbReference>
<dbReference type="PANTHER" id="PTHR11850">
    <property type="entry name" value="HOMEOBOX PROTEIN TRANSCRIPTION FACTORS"/>
    <property type="match status" value="1"/>
</dbReference>
<proteinExistence type="inferred from homology"/>
<keyword evidence="7 8" id="KW-0539">Nucleus</keyword>
<evidence type="ECO:0000256" key="6">
    <source>
        <dbReference type="ARBA" id="ARBA00023163"/>
    </source>
</evidence>
<keyword evidence="5 8" id="KW-0371">Homeobox</keyword>
<accession>A0ABU6R3F8</accession>
<dbReference type="InterPro" id="IPR009057">
    <property type="entry name" value="Homeodomain-like_sf"/>
</dbReference>
<feature type="compositionally biased region" description="Polar residues" evidence="9">
    <location>
        <begin position="438"/>
        <end position="449"/>
    </location>
</feature>
<dbReference type="InterPro" id="IPR006563">
    <property type="entry name" value="POX_dom"/>
</dbReference>
<dbReference type="CDD" id="cd00086">
    <property type="entry name" value="homeodomain"/>
    <property type="match status" value="1"/>
</dbReference>
<gene>
    <name evidence="11" type="ORF">PIB30_002093</name>
</gene>
<evidence type="ECO:0000313" key="11">
    <source>
        <dbReference type="EMBL" id="MED6118387.1"/>
    </source>
</evidence>
<protein>
    <recommendedName>
        <fullName evidence="10">Homeobox domain-containing protein</fullName>
    </recommendedName>
</protein>
<comment type="similarity">
    <text evidence="2">Belongs to the TALE/BELL homeobox family.</text>
</comment>
<keyword evidence="4 8" id="KW-0238">DNA-binding</keyword>
<organism evidence="11 12">
    <name type="scientific">Stylosanthes scabra</name>
    <dbReference type="NCBI Taxonomy" id="79078"/>
    <lineage>
        <taxon>Eukaryota</taxon>
        <taxon>Viridiplantae</taxon>
        <taxon>Streptophyta</taxon>
        <taxon>Embryophyta</taxon>
        <taxon>Tracheophyta</taxon>
        <taxon>Spermatophyta</taxon>
        <taxon>Magnoliopsida</taxon>
        <taxon>eudicotyledons</taxon>
        <taxon>Gunneridae</taxon>
        <taxon>Pentapetalae</taxon>
        <taxon>rosids</taxon>
        <taxon>fabids</taxon>
        <taxon>Fabales</taxon>
        <taxon>Fabaceae</taxon>
        <taxon>Papilionoideae</taxon>
        <taxon>50 kb inversion clade</taxon>
        <taxon>dalbergioids sensu lato</taxon>
        <taxon>Dalbergieae</taxon>
        <taxon>Pterocarpus clade</taxon>
        <taxon>Stylosanthes</taxon>
    </lineage>
</organism>
<evidence type="ECO:0000256" key="5">
    <source>
        <dbReference type="ARBA" id="ARBA00023155"/>
    </source>
</evidence>
<dbReference type="Proteomes" id="UP001341840">
    <property type="component" value="Unassembled WGS sequence"/>
</dbReference>
<feature type="DNA-binding region" description="Homeobox" evidence="8">
    <location>
        <begin position="383"/>
        <end position="423"/>
    </location>
</feature>
<keyword evidence="12" id="KW-1185">Reference proteome</keyword>
<dbReference type="InterPro" id="IPR050224">
    <property type="entry name" value="TALE_homeobox"/>
</dbReference>
<evidence type="ECO:0000256" key="1">
    <source>
        <dbReference type="ARBA" id="ARBA00004123"/>
    </source>
</evidence>
<evidence type="ECO:0000256" key="7">
    <source>
        <dbReference type="ARBA" id="ARBA00023242"/>
    </source>
</evidence>
<dbReference type="Pfam" id="PF05920">
    <property type="entry name" value="Homeobox_KN"/>
    <property type="match status" value="1"/>
</dbReference>
<dbReference type="SMART" id="SM00389">
    <property type="entry name" value="HOX"/>
    <property type="match status" value="1"/>
</dbReference>
<dbReference type="Pfam" id="PF07526">
    <property type="entry name" value="POX"/>
    <property type="match status" value="1"/>
</dbReference>
<evidence type="ECO:0000256" key="9">
    <source>
        <dbReference type="SAM" id="MobiDB-lite"/>
    </source>
</evidence>
<keyword evidence="3" id="KW-0805">Transcription regulation</keyword>
<evidence type="ECO:0000256" key="3">
    <source>
        <dbReference type="ARBA" id="ARBA00023015"/>
    </source>
</evidence>
<dbReference type="InterPro" id="IPR001356">
    <property type="entry name" value="HD"/>
</dbReference>
<comment type="caution">
    <text evidence="11">The sequence shown here is derived from an EMBL/GenBank/DDBJ whole genome shotgun (WGS) entry which is preliminary data.</text>
</comment>
<comment type="subcellular location">
    <subcellularLocation>
        <location evidence="1 8">Nucleus</location>
    </subcellularLocation>
</comment>
<evidence type="ECO:0000256" key="2">
    <source>
        <dbReference type="ARBA" id="ARBA00006454"/>
    </source>
</evidence>
<dbReference type="Gene3D" id="1.10.10.60">
    <property type="entry name" value="Homeodomain-like"/>
    <property type="match status" value="1"/>
</dbReference>
<feature type="compositionally biased region" description="Basic and acidic residues" evidence="9">
    <location>
        <begin position="450"/>
        <end position="463"/>
    </location>
</feature>